<dbReference type="OrthoDB" id="9998495at2759"/>
<dbReference type="AlphaFoldDB" id="A0A9P8V2B5"/>
<dbReference type="EMBL" id="JAGSXJ010000037">
    <property type="protein sequence ID" value="KAH6665914.1"/>
    <property type="molecule type" value="Genomic_DNA"/>
</dbReference>
<protein>
    <submittedName>
        <fullName evidence="2">4-carboxymuconolactone decarboxylase family protein</fullName>
    </submittedName>
</protein>
<dbReference type="SUPFAM" id="SSF69118">
    <property type="entry name" value="AhpD-like"/>
    <property type="match status" value="1"/>
</dbReference>
<keyword evidence="3" id="KW-1185">Reference proteome</keyword>
<evidence type="ECO:0000313" key="3">
    <source>
        <dbReference type="Proteomes" id="UP000770015"/>
    </source>
</evidence>
<dbReference type="InterPro" id="IPR003779">
    <property type="entry name" value="CMD-like"/>
</dbReference>
<proteinExistence type="predicted"/>
<dbReference type="PANTHER" id="PTHR34846">
    <property type="entry name" value="4-CARBOXYMUCONOLACTONE DECARBOXYLASE FAMILY PROTEIN (AFU_ORTHOLOGUE AFUA_6G11590)"/>
    <property type="match status" value="1"/>
</dbReference>
<dbReference type="Gene3D" id="1.20.1290.10">
    <property type="entry name" value="AhpD-like"/>
    <property type="match status" value="1"/>
</dbReference>
<accession>A0A9P8V2B5</accession>
<organism evidence="2 3">
    <name type="scientific">Plectosphaerella plurivora</name>
    <dbReference type="NCBI Taxonomy" id="936078"/>
    <lineage>
        <taxon>Eukaryota</taxon>
        <taxon>Fungi</taxon>
        <taxon>Dikarya</taxon>
        <taxon>Ascomycota</taxon>
        <taxon>Pezizomycotina</taxon>
        <taxon>Sordariomycetes</taxon>
        <taxon>Hypocreomycetidae</taxon>
        <taxon>Glomerellales</taxon>
        <taxon>Plectosphaerellaceae</taxon>
        <taxon>Plectosphaerella</taxon>
    </lineage>
</organism>
<dbReference type="GO" id="GO:0051920">
    <property type="term" value="F:peroxiredoxin activity"/>
    <property type="evidence" value="ECO:0007669"/>
    <property type="project" value="InterPro"/>
</dbReference>
<evidence type="ECO:0000259" key="1">
    <source>
        <dbReference type="Pfam" id="PF02627"/>
    </source>
</evidence>
<gene>
    <name evidence="2" type="ORF">F5X68DRAFT_55695</name>
</gene>
<sequence>MRIPYSPNPPQPQTPEEEAIVARVQARRHPRPLQPLDLALLHSPPVADGWNSFLGAVRTQTTIPADLRELAISRVAVINTAWYEWAHHAPLAVGAGVAQEAMDWLALQAGDLAEAAVAEEGRRRFNEKQWAVLLISDEMTRKVRVSDETFADVKKHFSEREVVEIVTTVACYNCVSRFLVALDVGERNSLTPEDAIAH</sequence>
<name>A0A9P8V2B5_9PEZI</name>
<dbReference type="PANTHER" id="PTHR34846:SF11">
    <property type="entry name" value="4-CARBOXYMUCONOLACTONE DECARBOXYLASE FAMILY PROTEIN (AFU_ORTHOLOGUE AFUA_6G11590)"/>
    <property type="match status" value="1"/>
</dbReference>
<evidence type="ECO:0000313" key="2">
    <source>
        <dbReference type="EMBL" id="KAH6665914.1"/>
    </source>
</evidence>
<dbReference type="Proteomes" id="UP000770015">
    <property type="component" value="Unassembled WGS sequence"/>
</dbReference>
<dbReference type="InterPro" id="IPR029032">
    <property type="entry name" value="AhpD-like"/>
</dbReference>
<feature type="domain" description="Carboxymuconolactone decarboxylase-like" evidence="1">
    <location>
        <begin position="44"/>
        <end position="115"/>
    </location>
</feature>
<dbReference type="Pfam" id="PF02627">
    <property type="entry name" value="CMD"/>
    <property type="match status" value="1"/>
</dbReference>
<reference evidence="2" key="1">
    <citation type="journal article" date="2021" name="Nat. Commun.">
        <title>Genetic determinants of endophytism in the Arabidopsis root mycobiome.</title>
        <authorList>
            <person name="Mesny F."/>
            <person name="Miyauchi S."/>
            <person name="Thiergart T."/>
            <person name="Pickel B."/>
            <person name="Atanasova L."/>
            <person name="Karlsson M."/>
            <person name="Huettel B."/>
            <person name="Barry K.W."/>
            <person name="Haridas S."/>
            <person name="Chen C."/>
            <person name="Bauer D."/>
            <person name="Andreopoulos W."/>
            <person name="Pangilinan J."/>
            <person name="LaButti K."/>
            <person name="Riley R."/>
            <person name="Lipzen A."/>
            <person name="Clum A."/>
            <person name="Drula E."/>
            <person name="Henrissat B."/>
            <person name="Kohler A."/>
            <person name="Grigoriev I.V."/>
            <person name="Martin F.M."/>
            <person name="Hacquard S."/>
        </authorList>
    </citation>
    <scope>NUCLEOTIDE SEQUENCE</scope>
    <source>
        <strain evidence="2">MPI-SDFR-AT-0117</strain>
    </source>
</reference>
<comment type="caution">
    <text evidence="2">The sequence shown here is derived from an EMBL/GenBank/DDBJ whole genome shotgun (WGS) entry which is preliminary data.</text>
</comment>